<dbReference type="EMBL" id="CAEZYR010000045">
    <property type="protein sequence ID" value="CAB4744361.1"/>
    <property type="molecule type" value="Genomic_DNA"/>
</dbReference>
<proteinExistence type="predicted"/>
<reference evidence="1" key="1">
    <citation type="submission" date="2020-05" db="EMBL/GenBank/DDBJ databases">
        <authorList>
            <person name="Chiriac C."/>
            <person name="Salcher M."/>
            <person name="Ghai R."/>
            <person name="Kavagutti S V."/>
        </authorList>
    </citation>
    <scope>NUCLEOTIDE SEQUENCE</scope>
</reference>
<accession>A0A6J6TA84</accession>
<dbReference type="AlphaFoldDB" id="A0A6J6TA84"/>
<sequence length="217" mass="23481">MAVAQVRRGDGLESGDAIGARLADAHEDAGGERDAQDARLVERVEAALRILVGCPTMALEVGVERLDHHPLRRSNLSQQRELVVIQRTGIRVGQEAGLLEHHLGHRDQVVDGRFVAVIREPTGRHRVPQLGAFAKGEQGLVTSQRRAGAGDGEHVGGGEVGRVDSRRRFGEGAVPTLVATQHREGDEDLGRVRDARASGGVAYLACLVQQIAEWRRE</sequence>
<gene>
    <name evidence="1" type="ORF">UFOPK2754_01409</name>
</gene>
<protein>
    <submittedName>
        <fullName evidence="1">Unannotated protein</fullName>
    </submittedName>
</protein>
<name>A0A6J6TA84_9ZZZZ</name>
<organism evidence="1">
    <name type="scientific">freshwater metagenome</name>
    <dbReference type="NCBI Taxonomy" id="449393"/>
    <lineage>
        <taxon>unclassified sequences</taxon>
        <taxon>metagenomes</taxon>
        <taxon>ecological metagenomes</taxon>
    </lineage>
</organism>
<evidence type="ECO:0000313" key="1">
    <source>
        <dbReference type="EMBL" id="CAB4744361.1"/>
    </source>
</evidence>